<gene>
    <name evidence="6" type="ORF">DES41_10670</name>
</gene>
<evidence type="ECO:0000259" key="5">
    <source>
        <dbReference type="SMART" id="SM00528"/>
    </source>
</evidence>
<dbReference type="GO" id="GO:0003681">
    <property type="term" value="F:bent DNA binding"/>
    <property type="evidence" value="ECO:0007669"/>
    <property type="project" value="TreeGrafter"/>
</dbReference>
<proteinExistence type="inferred from homology"/>
<dbReference type="InterPro" id="IPR037150">
    <property type="entry name" value="H-NS_C_dom_sf"/>
</dbReference>
<evidence type="ECO:0000313" key="7">
    <source>
        <dbReference type="Proteomes" id="UP000252884"/>
    </source>
</evidence>
<name>A0A368XNR5_9BURK</name>
<keyword evidence="7" id="KW-1185">Reference proteome</keyword>
<accession>A0A368XNR5</accession>
<dbReference type="Gene3D" id="4.10.430.10">
    <property type="entry name" value="Histone-like protein H-NS, C-terminal domain"/>
    <property type="match status" value="1"/>
</dbReference>
<dbReference type="GO" id="GO:0000976">
    <property type="term" value="F:transcription cis-regulatory region binding"/>
    <property type="evidence" value="ECO:0007669"/>
    <property type="project" value="TreeGrafter"/>
</dbReference>
<keyword evidence="4 6" id="KW-0238">DNA-binding</keyword>
<dbReference type="GO" id="GO:0009295">
    <property type="term" value="C:nucleoid"/>
    <property type="evidence" value="ECO:0007669"/>
    <property type="project" value="UniProtKB-SubCell"/>
</dbReference>
<feature type="domain" description="DNA-binding protein H-NS-like C-terminal" evidence="5">
    <location>
        <begin position="85"/>
        <end position="128"/>
    </location>
</feature>
<dbReference type="GO" id="GO:0001217">
    <property type="term" value="F:DNA-binding transcription repressor activity"/>
    <property type="evidence" value="ECO:0007669"/>
    <property type="project" value="TreeGrafter"/>
</dbReference>
<sequence>MPRRMSLESIEAQIQALQQKAAAIKSAEVEGVIGRIKVAIAHYGLTAQDLGLSASHGRKVAVRSSGVAEKSKVASATGKRRVVKVKAKSASVAKYTDGQGNSWSGHGKRPNWFKAALEAGKKPEELLVQQGDAHESLPS</sequence>
<keyword evidence="3" id="KW-0963">Cytoplasm</keyword>
<protein>
    <submittedName>
        <fullName evidence="6">DNA-binding protein H-NS</fullName>
    </submittedName>
</protein>
<dbReference type="PANTHER" id="PTHR38097:SF2">
    <property type="entry name" value="DNA-BINDING PROTEIN STPA"/>
    <property type="match status" value="1"/>
</dbReference>
<evidence type="ECO:0000256" key="4">
    <source>
        <dbReference type="ARBA" id="ARBA00023125"/>
    </source>
</evidence>
<dbReference type="SUPFAM" id="SSF81273">
    <property type="entry name" value="H-NS histone-like proteins"/>
    <property type="match status" value="1"/>
</dbReference>
<evidence type="ECO:0000256" key="1">
    <source>
        <dbReference type="ARBA" id="ARBA00004453"/>
    </source>
</evidence>
<dbReference type="PANTHER" id="PTHR38097">
    <property type="match status" value="1"/>
</dbReference>
<comment type="subcellular location">
    <subcellularLocation>
        <location evidence="1">Cytoplasm</location>
        <location evidence="1">Nucleoid</location>
    </subcellularLocation>
</comment>
<dbReference type="GO" id="GO:0003680">
    <property type="term" value="F:minor groove of adenine-thymine-rich DNA binding"/>
    <property type="evidence" value="ECO:0007669"/>
    <property type="project" value="TreeGrafter"/>
</dbReference>
<evidence type="ECO:0000313" key="6">
    <source>
        <dbReference type="EMBL" id="RCW69199.1"/>
    </source>
</evidence>
<comment type="caution">
    <text evidence="6">The sequence shown here is derived from an EMBL/GenBank/DDBJ whole genome shotgun (WGS) entry which is preliminary data.</text>
</comment>
<evidence type="ECO:0000256" key="3">
    <source>
        <dbReference type="ARBA" id="ARBA00022490"/>
    </source>
</evidence>
<reference evidence="6 7" key="1">
    <citation type="submission" date="2018-07" db="EMBL/GenBank/DDBJ databases">
        <title>Genomic Encyclopedia of Type Strains, Phase IV (KMG-IV): sequencing the most valuable type-strain genomes for metagenomic binning, comparative biology and taxonomic classification.</title>
        <authorList>
            <person name="Goeker M."/>
        </authorList>
    </citation>
    <scope>NUCLEOTIDE SEQUENCE [LARGE SCALE GENOMIC DNA]</scope>
    <source>
        <strain evidence="6 7">DSM 21634</strain>
    </source>
</reference>
<organism evidence="6 7">
    <name type="scientific">Pseudorhodoferax soli</name>
    <dbReference type="NCBI Taxonomy" id="545864"/>
    <lineage>
        <taxon>Bacteria</taxon>
        <taxon>Pseudomonadati</taxon>
        <taxon>Pseudomonadota</taxon>
        <taxon>Betaproteobacteria</taxon>
        <taxon>Burkholderiales</taxon>
        <taxon>Comamonadaceae</taxon>
    </lineage>
</organism>
<evidence type="ECO:0000256" key="2">
    <source>
        <dbReference type="ARBA" id="ARBA00010610"/>
    </source>
</evidence>
<dbReference type="EMBL" id="QPJK01000006">
    <property type="protein sequence ID" value="RCW69199.1"/>
    <property type="molecule type" value="Genomic_DNA"/>
</dbReference>
<dbReference type="AlphaFoldDB" id="A0A368XNR5"/>
<dbReference type="OrthoDB" id="5297879at2"/>
<dbReference type="GO" id="GO:0005829">
    <property type="term" value="C:cytosol"/>
    <property type="evidence" value="ECO:0007669"/>
    <property type="project" value="TreeGrafter"/>
</dbReference>
<dbReference type="Proteomes" id="UP000252884">
    <property type="component" value="Unassembled WGS sequence"/>
</dbReference>
<dbReference type="SMART" id="SM00528">
    <property type="entry name" value="HNS"/>
    <property type="match status" value="1"/>
</dbReference>
<dbReference type="InterPro" id="IPR027444">
    <property type="entry name" value="H-NS_C_dom"/>
</dbReference>
<dbReference type="Pfam" id="PF00816">
    <property type="entry name" value="Histone_HNS"/>
    <property type="match status" value="1"/>
</dbReference>
<comment type="similarity">
    <text evidence="2">Belongs to the histone-like protein H-NS family.</text>
</comment>
<dbReference type="GO" id="GO:0032993">
    <property type="term" value="C:protein-DNA complex"/>
    <property type="evidence" value="ECO:0007669"/>
    <property type="project" value="TreeGrafter"/>
</dbReference>